<dbReference type="NCBIfam" id="NF003642">
    <property type="entry name" value="PRK05282.1"/>
    <property type="match status" value="1"/>
</dbReference>
<dbReference type="RefSeq" id="WP_167934376.1">
    <property type="nucleotide sequence ID" value="NZ_JAAVJB010000146.1"/>
</dbReference>
<dbReference type="CDD" id="cd03146">
    <property type="entry name" value="GAT1_Peptidase_E"/>
    <property type="match status" value="1"/>
</dbReference>
<dbReference type="Pfam" id="PF03575">
    <property type="entry name" value="Peptidase_S51"/>
    <property type="match status" value="1"/>
</dbReference>
<proteinExistence type="inferred from homology"/>
<dbReference type="SUPFAM" id="SSF52317">
    <property type="entry name" value="Class I glutamine amidotransferase-like"/>
    <property type="match status" value="1"/>
</dbReference>
<evidence type="ECO:0000256" key="4">
    <source>
        <dbReference type="ARBA" id="ARBA00022825"/>
    </source>
</evidence>
<accession>A0ABX1ATX2</accession>
<evidence type="ECO:0000313" key="6">
    <source>
        <dbReference type="Proteomes" id="UP000746503"/>
    </source>
</evidence>
<keyword evidence="4" id="KW-0720">Serine protease</keyword>
<gene>
    <name evidence="5" type="primary">pepE</name>
    <name evidence="5" type="ORF">HCJ92_16540</name>
</gene>
<keyword evidence="6" id="KW-1185">Reference proteome</keyword>
<reference evidence="5 6" key="1">
    <citation type="submission" date="2020-03" db="EMBL/GenBank/DDBJ databases">
        <title>Draft genome of Streptomyces sp. ventii, isolated from the Axial Seamount in the Pacific Ocean, and resequencing of the two type strains Streptomyces lonarensis strain NCL 716 and Streptomyces bohaiensis strain 11A07.</title>
        <authorList>
            <person name="Loughran R.M."/>
            <person name="Pfannmuller K.M."/>
            <person name="Wasson B.J."/>
            <person name="Deadmond M.C."/>
            <person name="Paddock B.E."/>
            <person name="Koyack M.J."/>
            <person name="Gallegos D.A."/>
            <person name="Mitchell E.A."/>
            <person name="Ushijima B."/>
            <person name="Saw J.H."/>
            <person name="Mcphail K.L."/>
            <person name="Videau P."/>
        </authorList>
    </citation>
    <scope>NUCLEOTIDE SEQUENCE [LARGE SCALE GENOMIC DNA]</scope>
    <source>
        <strain evidence="6">5675061</strain>
    </source>
</reference>
<dbReference type="GO" id="GO:0016805">
    <property type="term" value="F:dipeptidase activity"/>
    <property type="evidence" value="ECO:0007669"/>
    <property type="project" value="UniProtKB-KW"/>
</dbReference>
<dbReference type="Proteomes" id="UP000746503">
    <property type="component" value="Unassembled WGS sequence"/>
</dbReference>
<comment type="caution">
    <text evidence="5">The sequence shown here is derived from an EMBL/GenBank/DDBJ whole genome shotgun (WGS) entry which is preliminary data.</text>
</comment>
<comment type="similarity">
    <text evidence="1">Belongs to the peptidase S51 family.</text>
</comment>
<organism evidence="5 6">
    <name type="scientific">Streptomyces spiramenti</name>
    <dbReference type="NCBI Taxonomy" id="2720606"/>
    <lineage>
        <taxon>Bacteria</taxon>
        <taxon>Bacillati</taxon>
        <taxon>Actinomycetota</taxon>
        <taxon>Actinomycetes</taxon>
        <taxon>Kitasatosporales</taxon>
        <taxon>Streptomycetaceae</taxon>
        <taxon>Streptomyces</taxon>
    </lineage>
</organism>
<dbReference type="PANTHER" id="PTHR20842">
    <property type="entry name" value="PROTEASE S51 ALPHA-ASPARTYL DIPEPTIDASE"/>
    <property type="match status" value="1"/>
</dbReference>
<evidence type="ECO:0000256" key="2">
    <source>
        <dbReference type="ARBA" id="ARBA00022670"/>
    </source>
</evidence>
<dbReference type="EC" id="3.4.13.21" evidence="5"/>
<keyword evidence="2" id="KW-0645">Protease</keyword>
<dbReference type="PANTHER" id="PTHR20842:SF0">
    <property type="entry name" value="ALPHA-ASPARTYL DIPEPTIDASE"/>
    <property type="match status" value="1"/>
</dbReference>
<protein>
    <submittedName>
        <fullName evidence="5">Dipeptidase PepE</fullName>
        <ecNumber evidence="5">3.4.13.21</ecNumber>
    </submittedName>
</protein>
<name>A0ABX1ATX2_9ACTN</name>
<evidence type="ECO:0000313" key="5">
    <source>
        <dbReference type="EMBL" id="NJP67862.1"/>
    </source>
</evidence>
<evidence type="ECO:0000256" key="3">
    <source>
        <dbReference type="ARBA" id="ARBA00022801"/>
    </source>
</evidence>
<sequence>MRLLLLSNSTAPGHGYLEHAREEIADFLDGTRRLAFVPYAGADHDGYTAQVTRALAPLGVEVTGVHTGSRPAEVVADADAVFVGGGNSFRLLSALHHHGLVDAIRARVGAGAGYMGSSAGTNMACPTLRTTNDMPIVQPPTFDALHLVPFQINPHYLDPAPDSSHMGETRAQRIAEFHQENDVAVLGLREGTWLRATDDGLTLGGIEAGAVLFERGREPVEHRPGADLTRLLRTPAVFDSADR</sequence>
<keyword evidence="5" id="KW-0224">Dipeptidase</keyword>
<dbReference type="InterPro" id="IPR005320">
    <property type="entry name" value="Peptidase_S51"/>
</dbReference>
<dbReference type="InterPro" id="IPR029062">
    <property type="entry name" value="Class_I_gatase-like"/>
</dbReference>
<evidence type="ECO:0000256" key="1">
    <source>
        <dbReference type="ARBA" id="ARBA00006534"/>
    </source>
</evidence>
<keyword evidence="3 5" id="KW-0378">Hydrolase</keyword>
<dbReference type="Gene3D" id="3.40.50.880">
    <property type="match status" value="1"/>
</dbReference>
<dbReference type="EMBL" id="JAAVJB010000146">
    <property type="protein sequence ID" value="NJP67862.1"/>
    <property type="molecule type" value="Genomic_DNA"/>
</dbReference>